<keyword evidence="2" id="KW-0888">Threonine protease</keyword>
<dbReference type="GO" id="GO:0006508">
    <property type="term" value="P:proteolysis"/>
    <property type="evidence" value="ECO:0007669"/>
    <property type="project" value="UniProtKB-KW"/>
</dbReference>
<keyword evidence="3" id="KW-0378">Hydrolase</keyword>
<comment type="caution">
    <text evidence="6">The sequence shown here is derived from an EMBL/GenBank/DDBJ whole genome shotgun (WGS) entry which is preliminary data.</text>
</comment>
<accession>A0ABD3NVA6</accession>
<evidence type="ECO:0000256" key="1">
    <source>
        <dbReference type="ARBA" id="ARBA00022670"/>
    </source>
</evidence>
<dbReference type="AlphaFoldDB" id="A0ABD3NVA6"/>
<dbReference type="GO" id="GO:0004298">
    <property type="term" value="F:threonine-type endopeptidase activity"/>
    <property type="evidence" value="ECO:0007669"/>
    <property type="project" value="UniProtKB-KW"/>
</dbReference>
<name>A0ABD3NVA6_9STRA</name>
<evidence type="ECO:0000256" key="5">
    <source>
        <dbReference type="SAM" id="MobiDB-lite"/>
    </source>
</evidence>
<dbReference type="InterPro" id="IPR023333">
    <property type="entry name" value="Proteasome_suB-type"/>
</dbReference>
<evidence type="ECO:0000256" key="4">
    <source>
        <dbReference type="ARBA" id="ARBA00023242"/>
    </source>
</evidence>
<evidence type="ECO:0008006" key="8">
    <source>
        <dbReference type="Google" id="ProtNLM"/>
    </source>
</evidence>
<keyword evidence="4" id="KW-0539">Nucleus</keyword>
<evidence type="ECO:0000256" key="2">
    <source>
        <dbReference type="ARBA" id="ARBA00022698"/>
    </source>
</evidence>
<feature type="compositionally biased region" description="Low complexity" evidence="5">
    <location>
        <begin position="21"/>
        <end position="40"/>
    </location>
</feature>
<reference evidence="6 7" key="1">
    <citation type="submission" date="2024-10" db="EMBL/GenBank/DDBJ databases">
        <title>Updated reference genomes for cyclostephanoid diatoms.</title>
        <authorList>
            <person name="Roberts W.R."/>
            <person name="Alverson A.J."/>
        </authorList>
    </citation>
    <scope>NUCLEOTIDE SEQUENCE [LARGE SCALE GENOMIC DNA]</scope>
    <source>
        <strain evidence="6 7">AJA276-08</strain>
    </source>
</reference>
<feature type="region of interest" description="Disordered" evidence="5">
    <location>
        <begin position="188"/>
        <end position="219"/>
    </location>
</feature>
<evidence type="ECO:0000313" key="6">
    <source>
        <dbReference type="EMBL" id="KAL3779592.1"/>
    </source>
</evidence>
<sequence length="263" mass="28491">MSFFDVGRRFAVDRWQSPLEGLAPLPSSSLESRSLPRTSSHPPFDCDSMSHVAIGPGPSHPHEIDVVEELLRRRSSRQQQHSSRSSRTMPRTRRTGTTIVALLAENSTVLILAADTRSTDGSTVADNRCEKLHQISRNVWCAGAGTSADVDVCVIGRGGVFYRRAVAREEELTWKTKLDGWNDSDDAPDCGTLGGAGDGADGGIPRMSSSRKNDAGGGNDIGVNGFGNVPFAIQSKRVVCGGGSDHHAKRERDRWLDEVMYAE</sequence>
<protein>
    <recommendedName>
        <fullName evidence="8">Proteasome endopeptidase complex</fullName>
    </recommendedName>
</protein>
<proteinExistence type="predicted"/>
<feature type="compositionally biased region" description="Gly residues" evidence="5">
    <location>
        <begin position="192"/>
        <end position="202"/>
    </location>
</feature>
<keyword evidence="1" id="KW-0645">Protease</keyword>
<dbReference type="Pfam" id="PF00227">
    <property type="entry name" value="Proteasome"/>
    <property type="match status" value="1"/>
</dbReference>
<feature type="region of interest" description="Disordered" evidence="5">
    <location>
        <begin position="21"/>
        <end position="94"/>
    </location>
</feature>
<gene>
    <name evidence="6" type="ORF">ACHAW5_005425</name>
</gene>
<evidence type="ECO:0000256" key="3">
    <source>
        <dbReference type="ARBA" id="ARBA00022801"/>
    </source>
</evidence>
<dbReference type="InterPro" id="IPR029055">
    <property type="entry name" value="Ntn_hydrolases_N"/>
</dbReference>
<dbReference type="Proteomes" id="UP001530315">
    <property type="component" value="Unassembled WGS sequence"/>
</dbReference>
<keyword evidence="7" id="KW-1185">Reference proteome</keyword>
<dbReference type="EMBL" id="JALLAZ020001155">
    <property type="protein sequence ID" value="KAL3779592.1"/>
    <property type="molecule type" value="Genomic_DNA"/>
</dbReference>
<organism evidence="6 7">
    <name type="scientific">Stephanodiscus triporus</name>
    <dbReference type="NCBI Taxonomy" id="2934178"/>
    <lineage>
        <taxon>Eukaryota</taxon>
        <taxon>Sar</taxon>
        <taxon>Stramenopiles</taxon>
        <taxon>Ochrophyta</taxon>
        <taxon>Bacillariophyta</taxon>
        <taxon>Coscinodiscophyceae</taxon>
        <taxon>Thalassiosirophycidae</taxon>
        <taxon>Stephanodiscales</taxon>
        <taxon>Stephanodiscaceae</taxon>
        <taxon>Stephanodiscus</taxon>
    </lineage>
</organism>
<dbReference type="InterPro" id="IPR001353">
    <property type="entry name" value="Proteasome_sua/b"/>
</dbReference>
<feature type="compositionally biased region" description="Basic and acidic residues" evidence="5">
    <location>
        <begin position="60"/>
        <end position="72"/>
    </location>
</feature>
<dbReference type="PANTHER" id="PTHR32194:SF4">
    <property type="entry name" value="PROTEASOME SUBUNIT BETA TYPE-7"/>
    <property type="match status" value="1"/>
</dbReference>
<dbReference type="Gene3D" id="3.60.20.10">
    <property type="entry name" value="Glutamine Phosphoribosylpyrophosphate, subunit 1, domain 1"/>
    <property type="match status" value="1"/>
</dbReference>
<feature type="compositionally biased region" description="Low complexity" evidence="5">
    <location>
        <begin position="77"/>
        <end position="89"/>
    </location>
</feature>
<dbReference type="SUPFAM" id="SSF56235">
    <property type="entry name" value="N-terminal nucleophile aminohydrolases (Ntn hydrolases)"/>
    <property type="match status" value="1"/>
</dbReference>
<evidence type="ECO:0000313" key="7">
    <source>
        <dbReference type="Proteomes" id="UP001530315"/>
    </source>
</evidence>
<dbReference type="PANTHER" id="PTHR32194">
    <property type="entry name" value="METALLOPROTEASE TLDD"/>
    <property type="match status" value="1"/>
</dbReference>